<organism evidence="1 2">
    <name type="scientific">Trichogramma brassicae</name>
    <dbReference type="NCBI Taxonomy" id="86971"/>
    <lineage>
        <taxon>Eukaryota</taxon>
        <taxon>Metazoa</taxon>
        <taxon>Ecdysozoa</taxon>
        <taxon>Arthropoda</taxon>
        <taxon>Hexapoda</taxon>
        <taxon>Insecta</taxon>
        <taxon>Pterygota</taxon>
        <taxon>Neoptera</taxon>
        <taxon>Endopterygota</taxon>
        <taxon>Hymenoptera</taxon>
        <taxon>Apocrita</taxon>
        <taxon>Proctotrupomorpha</taxon>
        <taxon>Chalcidoidea</taxon>
        <taxon>Trichogrammatidae</taxon>
        <taxon>Trichogramma</taxon>
    </lineage>
</organism>
<dbReference type="EMBL" id="CADCXV010000944">
    <property type="protein sequence ID" value="CAB0039219.1"/>
    <property type="molecule type" value="Genomic_DNA"/>
</dbReference>
<dbReference type="AlphaFoldDB" id="A0A6H5ILS4"/>
<accession>A0A6H5ILS4</accession>
<keyword evidence="2" id="KW-1185">Reference proteome</keyword>
<protein>
    <submittedName>
        <fullName evidence="1">Uncharacterized protein</fullName>
    </submittedName>
</protein>
<dbReference type="Proteomes" id="UP000479190">
    <property type="component" value="Unassembled WGS sequence"/>
</dbReference>
<sequence>MFPREVCSRVLLSRTRSGTYEPYKTMQPKILREEAKEETAPPTTTTAVAAAVAWCELSALGVTAAALLYCFTPSLCTAPCVPHPVHMLARHFLLAGVQAQIRCLLVFAVENTSSSLSF</sequence>
<name>A0A6H5ILS4_9HYME</name>
<gene>
    <name evidence="1" type="ORF">TBRA_LOCUS10971</name>
</gene>
<evidence type="ECO:0000313" key="2">
    <source>
        <dbReference type="Proteomes" id="UP000479190"/>
    </source>
</evidence>
<reference evidence="1 2" key="1">
    <citation type="submission" date="2020-02" db="EMBL/GenBank/DDBJ databases">
        <authorList>
            <person name="Ferguson B K."/>
        </authorList>
    </citation>
    <scope>NUCLEOTIDE SEQUENCE [LARGE SCALE GENOMIC DNA]</scope>
</reference>
<proteinExistence type="predicted"/>
<evidence type="ECO:0000313" key="1">
    <source>
        <dbReference type="EMBL" id="CAB0039219.1"/>
    </source>
</evidence>